<name>A0A6J7LID0_9ZZZZ</name>
<dbReference type="EMBL" id="CAFBRU010000011">
    <property type="protein sequence ID" value="CAB5105345.1"/>
    <property type="molecule type" value="Genomic_DNA"/>
</dbReference>
<accession>A0A6J7LID0</accession>
<gene>
    <name evidence="1" type="ORF">UFOPK3883_00903</name>
    <name evidence="2" type="ORF">UFOPK4420_00188</name>
</gene>
<dbReference type="AlphaFoldDB" id="A0A6J7LID0"/>
<reference evidence="1" key="1">
    <citation type="submission" date="2020-05" db="EMBL/GenBank/DDBJ databases">
        <authorList>
            <person name="Chiriac C."/>
            <person name="Salcher M."/>
            <person name="Ghai R."/>
            <person name="Kavagutti S V."/>
        </authorList>
    </citation>
    <scope>NUCLEOTIDE SEQUENCE</scope>
</reference>
<protein>
    <submittedName>
        <fullName evidence="1">Unannotated protein</fullName>
    </submittedName>
</protein>
<evidence type="ECO:0000313" key="1">
    <source>
        <dbReference type="EMBL" id="CAB4966962.1"/>
    </source>
</evidence>
<dbReference type="EMBL" id="CAFBNV010000087">
    <property type="protein sequence ID" value="CAB4966962.1"/>
    <property type="molecule type" value="Genomic_DNA"/>
</dbReference>
<organism evidence="1">
    <name type="scientific">freshwater metagenome</name>
    <dbReference type="NCBI Taxonomy" id="449393"/>
    <lineage>
        <taxon>unclassified sequences</taxon>
        <taxon>metagenomes</taxon>
        <taxon>ecological metagenomes</taxon>
    </lineage>
</organism>
<sequence>MTAPTEPARFKPRFWKYKTAGFNPAARNSETMIKIKTALAEASACSTVRATSAPAVTINPK</sequence>
<proteinExistence type="predicted"/>
<evidence type="ECO:0000313" key="2">
    <source>
        <dbReference type="EMBL" id="CAB5105345.1"/>
    </source>
</evidence>